<dbReference type="EMBL" id="JH692063">
    <property type="protein sequence ID" value="EIP87675.1"/>
    <property type="molecule type" value="Genomic_DNA"/>
</dbReference>
<gene>
    <name evidence="2" type="ORF">A33K_15696</name>
</gene>
<accession>A0ABN0G5Y6</accession>
<protein>
    <submittedName>
        <fullName evidence="2">Uncharacterized protein</fullName>
    </submittedName>
</protein>
<name>A0ABN0G5Y6_9BURK</name>
<sequence length="74" mass="8549">MPMRSASRASSVVRRRLRGAPPCTKREPSGSRFHWMTGRAEIIFRHRGVPGHPETLHFAKIAATPRWNRYHRAC</sequence>
<organism evidence="2 3">
    <name type="scientific">Burkholderia humptydooensis MSMB43</name>
    <dbReference type="NCBI Taxonomy" id="441157"/>
    <lineage>
        <taxon>Bacteria</taxon>
        <taxon>Pseudomonadati</taxon>
        <taxon>Pseudomonadota</taxon>
        <taxon>Betaproteobacteria</taxon>
        <taxon>Burkholderiales</taxon>
        <taxon>Burkholderiaceae</taxon>
        <taxon>Burkholderia</taxon>
        <taxon>pseudomallei group</taxon>
    </lineage>
</organism>
<evidence type="ECO:0000256" key="1">
    <source>
        <dbReference type="SAM" id="MobiDB-lite"/>
    </source>
</evidence>
<dbReference type="Proteomes" id="UP000004682">
    <property type="component" value="Unassembled WGS sequence"/>
</dbReference>
<evidence type="ECO:0000313" key="3">
    <source>
        <dbReference type="Proteomes" id="UP000004682"/>
    </source>
</evidence>
<keyword evidence="3" id="KW-1185">Reference proteome</keyword>
<reference evidence="3" key="1">
    <citation type="journal article" date="2012" name="J. Bacteriol.">
        <title>Revised Genome Sequence of Burkholderia thailandensis MSMB43 with Improved Annotation.</title>
        <authorList>
            <person name="Zhuo Y."/>
            <person name="Liu L."/>
            <person name="Wang Q."/>
            <person name="Liu X."/>
            <person name="Ren B."/>
            <person name="Liu M."/>
            <person name="Ni P."/>
            <person name="Cheng Y.Q."/>
            <person name="Zhang L."/>
        </authorList>
    </citation>
    <scope>NUCLEOTIDE SEQUENCE [LARGE SCALE GENOMIC DNA]</scope>
    <source>
        <strain evidence="3">MSMB43</strain>
    </source>
</reference>
<feature type="region of interest" description="Disordered" evidence="1">
    <location>
        <begin position="1"/>
        <end position="31"/>
    </location>
</feature>
<proteinExistence type="predicted"/>
<evidence type="ECO:0000313" key="2">
    <source>
        <dbReference type="EMBL" id="EIP87675.1"/>
    </source>
</evidence>
<feature type="compositionally biased region" description="Low complexity" evidence="1">
    <location>
        <begin position="1"/>
        <end position="12"/>
    </location>
</feature>